<evidence type="ECO:0000313" key="3">
    <source>
        <dbReference type="Proteomes" id="UP000236732"/>
    </source>
</evidence>
<reference evidence="2 3" key="1">
    <citation type="submission" date="2016-10" db="EMBL/GenBank/DDBJ databases">
        <authorList>
            <person name="de Groot N.N."/>
        </authorList>
    </citation>
    <scope>NUCLEOTIDE SEQUENCE [LARGE SCALE GENOMIC DNA]</scope>
    <source>
        <strain evidence="2 3">CGMCC 4.7037</strain>
    </source>
</reference>
<dbReference type="AlphaFoldDB" id="A0A1H6ERU0"/>
<proteinExistence type="predicted"/>
<dbReference type="EMBL" id="FNVT01000016">
    <property type="protein sequence ID" value="SEH00522.1"/>
    <property type="molecule type" value="Genomic_DNA"/>
</dbReference>
<dbReference type="InterPro" id="IPR051604">
    <property type="entry name" value="Ergot_Alk_Oxidoreductase"/>
</dbReference>
<dbReference type="RefSeq" id="WP_103961660.1">
    <property type="nucleotide sequence ID" value="NZ_FNVT01000016.1"/>
</dbReference>
<dbReference type="PANTHER" id="PTHR43162">
    <property type="match status" value="1"/>
</dbReference>
<dbReference type="SUPFAM" id="SSF51735">
    <property type="entry name" value="NAD(P)-binding Rossmann-fold domains"/>
    <property type="match status" value="1"/>
</dbReference>
<dbReference type="Gene3D" id="3.90.25.10">
    <property type="entry name" value="UDP-galactose 4-epimerase, domain 1"/>
    <property type="match status" value="1"/>
</dbReference>
<dbReference type="OrthoDB" id="4457504at2"/>
<dbReference type="InterPro" id="IPR008030">
    <property type="entry name" value="NmrA-like"/>
</dbReference>
<organism evidence="2 3">
    <name type="scientific">Nonomuraea solani</name>
    <dbReference type="NCBI Taxonomy" id="1144553"/>
    <lineage>
        <taxon>Bacteria</taxon>
        <taxon>Bacillati</taxon>
        <taxon>Actinomycetota</taxon>
        <taxon>Actinomycetes</taxon>
        <taxon>Streptosporangiales</taxon>
        <taxon>Streptosporangiaceae</taxon>
        <taxon>Nonomuraea</taxon>
    </lineage>
</organism>
<accession>A0A1H6ERU0</accession>
<dbReference type="PANTHER" id="PTHR43162:SF1">
    <property type="entry name" value="PRESTALK A DIFFERENTIATION PROTEIN A"/>
    <property type="match status" value="1"/>
</dbReference>
<dbReference type="Pfam" id="PF05368">
    <property type="entry name" value="NmrA"/>
    <property type="match status" value="1"/>
</dbReference>
<evidence type="ECO:0000259" key="1">
    <source>
        <dbReference type="Pfam" id="PF05368"/>
    </source>
</evidence>
<sequence>MVFLVTGATGTVGRLVVEELVQAGRQVRALTRDPAKAALPEGVEVVAGDLADPESVAAAFEGVTGAHLINFAGDDYAPLPDGARLVELAAKAGVQRVTVLGGRADGPMEQALAASDLEWTLLNPVEFMSNTLRWWAHTVKTEGVIKEPFGDRLSALVHERDIAAVAATVLVEGGHGGRAYTLTGPEAITLKEKVAILGAAIGQDVAFVELTVDEARAKWATDGMGEQTIEFLVSALGNTPEEGYTVVPTVREVTGRDARGFAQWAAENADAFRV</sequence>
<protein>
    <submittedName>
        <fullName evidence="2">Uncharacterized conserved protein YbjT, contains NAD(P)-binding and DUF2867 domains</fullName>
    </submittedName>
</protein>
<dbReference type="Gene3D" id="3.40.50.720">
    <property type="entry name" value="NAD(P)-binding Rossmann-like Domain"/>
    <property type="match status" value="1"/>
</dbReference>
<evidence type="ECO:0000313" key="2">
    <source>
        <dbReference type="EMBL" id="SEH00522.1"/>
    </source>
</evidence>
<gene>
    <name evidence="2" type="ORF">SAMN05444920_116258</name>
</gene>
<dbReference type="Proteomes" id="UP000236732">
    <property type="component" value="Unassembled WGS sequence"/>
</dbReference>
<name>A0A1H6ERU0_9ACTN</name>
<keyword evidence="3" id="KW-1185">Reference proteome</keyword>
<feature type="domain" description="NmrA-like" evidence="1">
    <location>
        <begin position="4"/>
        <end position="97"/>
    </location>
</feature>
<dbReference type="InterPro" id="IPR036291">
    <property type="entry name" value="NAD(P)-bd_dom_sf"/>
</dbReference>